<dbReference type="PANTHER" id="PTHR34856">
    <property type="entry name" value="PROTEIN NRFD"/>
    <property type="match status" value="1"/>
</dbReference>
<evidence type="ECO:0000256" key="4">
    <source>
        <dbReference type="ARBA" id="ARBA00022692"/>
    </source>
</evidence>
<dbReference type="Proteomes" id="UP001597417">
    <property type="component" value="Unassembled WGS sequence"/>
</dbReference>
<feature type="transmembrane region" description="Helical" evidence="8">
    <location>
        <begin position="62"/>
        <end position="81"/>
    </location>
</feature>
<sequence length="330" mass="33811">MWGHGPHTPTGGKPPDPLTGVATGKRRKRGEQPVVPDSQFTSYYGKPVINGPVWRSPDIPGYLFLGGLAGASSLLGAGAQATGSDVVAKAAKTGAFGAISLSLVALVNDLGRPARFLNMLRVFKPTSPMNIGSWLLTAYGPLAGASAASAVTGKLPRIGTAATAGAALLGPAVAAYTGALVSDTAVPAWHDGYREMPYVFVGSGATAAGGLGLIAAPDGEATAARNLALFGTTLELGAFKRMEQRLGMVAEPYRRGKGGKYVRAAEVLSLAGAAGAVLGRSNRIVRMLSGAALVAASACTRWGIFHAGKDSADDPKYTVVPQRERLNERS</sequence>
<feature type="transmembrane region" description="Helical" evidence="8">
    <location>
        <begin position="131"/>
        <end position="151"/>
    </location>
</feature>
<feature type="transmembrane region" description="Helical" evidence="8">
    <location>
        <begin position="196"/>
        <end position="216"/>
    </location>
</feature>
<feature type="compositionally biased region" description="Low complexity" evidence="7">
    <location>
        <begin position="1"/>
        <end position="11"/>
    </location>
</feature>
<proteinExistence type="inferred from homology"/>
<comment type="caution">
    <text evidence="9">The sequence shown here is derived from an EMBL/GenBank/DDBJ whole genome shotgun (WGS) entry which is preliminary data.</text>
</comment>
<feature type="transmembrane region" description="Helical" evidence="8">
    <location>
        <begin position="93"/>
        <end position="111"/>
    </location>
</feature>
<evidence type="ECO:0000256" key="2">
    <source>
        <dbReference type="ARBA" id="ARBA00008929"/>
    </source>
</evidence>
<keyword evidence="10" id="KW-1185">Reference proteome</keyword>
<feature type="transmembrane region" description="Helical" evidence="8">
    <location>
        <begin position="158"/>
        <end position="176"/>
    </location>
</feature>
<protein>
    <submittedName>
        <fullName evidence="9">NrfD/PsrC family molybdoenzyme membrane anchor subunit</fullName>
    </submittedName>
</protein>
<dbReference type="EMBL" id="JBHUKR010000020">
    <property type="protein sequence ID" value="MFD2420698.1"/>
    <property type="molecule type" value="Genomic_DNA"/>
</dbReference>
<keyword evidence="4 8" id="KW-0812">Transmembrane</keyword>
<dbReference type="RefSeq" id="WP_378269096.1">
    <property type="nucleotide sequence ID" value="NZ_JBHUKR010000020.1"/>
</dbReference>
<comment type="similarity">
    <text evidence="2">Belongs to the NrfD family.</text>
</comment>
<keyword evidence="5 8" id="KW-1133">Transmembrane helix</keyword>
<dbReference type="PANTHER" id="PTHR34856:SF2">
    <property type="entry name" value="PROTEIN NRFD"/>
    <property type="match status" value="1"/>
</dbReference>
<keyword evidence="6 8" id="KW-0472">Membrane</keyword>
<dbReference type="InterPro" id="IPR005614">
    <property type="entry name" value="NrfD-like"/>
</dbReference>
<reference evidence="10" key="1">
    <citation type="journal article" date="2019" name="Int. J. Syst. Evol. Microbiol.">
        <title>The Global Catalogue of Microorganisms (GCM) 10K type strain sequencing project: providing services to taxonomists for standard genome sequencing and annotation.</title>
        <authorList>
            <consortium name="The Broad Institute Genomics Platform"/>
            <consortium name="The Broad Institute Genome Sequencing Center for Infectious Disease"/>
            <person name="Wu L."/>
            <person name="Ma J."/>
        </authorList>
    </citation>
    <scope>NUCLEOTIDE SEQUENCE [LARGE SCALE GENOMIC DNA]</scope>
    <source>
        <strain evidence="10">CGMCC 4.7645</strain>
    </source>
</reference>
<name>A0ABW5G055_9PSEU</name>
<evidence type="ECO:0000313" key="10">
    <source>
        <dbReference type="Proteomes" id="UP001597417"/>
    </source>
</evidence>
<evidence type="ECO:0000313" key="9">
    <source>
        <dbReference type="EMBL" id="MFD2420698.1"/>
    </source>
</evidence>
<evidence type="ECO:0000256" key="7">
    <source>
        <dbReference type="SAM" id="MobiDB-lite"/>
    </source>
</evidence>
<dbReference type="InterPro" id="IPR052049">
    <property type="entry name" value="Electron_transfer_protein"/>
</dbReference>
<dbReference type="Gene3D" id="1.20.1630.10">
    <property type="entry name" value="Formate dehydrogenase/DMSO reductase domain"/>
    <property type="match status" value="1"/>
</dbReference>
<dbReference type="Pfam" id="PF03916">
    <property type="entry name" value="NrfD"/>
    <property type="match status" value="1"/>
</dbReference>
<evidence type="ECO:0000256" key="5">
    <source>
        <dbReference type="ARBA" id="ARBA00022989"/>
    </source>
</evidence>
<evidence type="ECO:0000256" key="8">
    <source>
        <dbReference type="SAM" id="Phobius"/>
    </source>
</evidence>
<keyword evidence="3" id="KW-1003">Cell membrane</keyword>
<evidence type="ECO:0000256" key="3">
    <source>
        <dbReference type="ARBA" id="ARBA00022475"/>
    </source>
</evidence>
<comment type="subcellular location">
    <subcellularLocation>
        <location evidence="1">Cell membrane</location>
        <topology evidence="1">Multi-pass membrane protein</topology>
    </subcellularLocation>
</comment>
<accession>A0ABW5G055</accession>
<feature type="region of interest" description="Disordered" evidence="7">
    <location>
        <begin position="1"/>
        <end position="34"/>
    </location>
</feature>
<organism evidence="9 10">
    <name type="scientific">Amycolatopsis pigmentata</name>
    <dbReference type="NCBI Taxonomy" id="450801"/>
    <lineage>
        <taxon>Bacteria</taxon>
        <taxon>Bacillati</taxon>
        <taxon>Actinomycetota</taxon>
        <taxon>Actinomycetes</taxon>
        <taxon>Pseudonocardiales</taxon>
        <taxon>Pseudonocardiaceae</taxon>
        <taxon>Amycolatopsis</taxon>
    </lineage>
</organism>
<evidence type="ECO:0000256" key="1">
    <source>
        <dbReference type="ARBA" id="ARBA00004651"/>
    </source>
</evidence>
<gene>
    <name evidence="9" type="primary">nrfD</name>
    <name evidence="9" type="ORF">ACFSXZ_30655</name>
</gene>
<evidence type="ECO:0000256" key="6">
    <source>
        <dbReference type="ARBA" id="ARBA00023136"/>
    </source>
</evidence>